<feature type="compositionally biased region" description="Basic and acidic residues" evidence="1">
    <location>
        <begin position="240"/>
        <end position="250"/>
    </location>
</feature>
<evidence type="ECO:0000256" key="1">
    <source>
        <dbReference type="SAM" id="MobiDB-lite"/>
    </source>
</evidence>
<reference evidence="3" key="2">
    <citation type="submission" date="2024-10" db="UniProtKB">
        <authorList>
            <consortium name="EnsemblProtists"/>
        </authorList>
    </citation>
    <scope>IDENTIFICATION</scope>
</reference>
<sequence length="274" mass="30140">MLLLASLLLASLSTPRCTLTSRASIAMRLDGSGQPFDEEQRRSELFDLYHVPDSVVVSDGVAAAVDVAPAKRIDAAPAKRLIDLFPEASDSAEDSERLLGRVLGGLKRRLSRRKDAETLLRLEALLEALDRVWRRDALRALEALEKAPAQLEAEVRRQRLAGLQAELATLGLQSRRPAAITQAELRRARVARAREIHPDLRRGREAAGAGRRGLFGRGRGARKGAGEGRAQGSSLAEGGEQGREREDQDRMSALNAAYERVRRALKAPVYDWRT</sequence>
<keyword evidence="4" id="KW-1185">Reference proteome</keyword>
<dbReference type="AlphaFoldDB" id="A0A0D3J040"/>
<feature type="region of interest" description="Disordered" evidence="1">
    <location>
        <begin position="202"/>
        <end position="253"/>
    </location>
</feature>
<reference evidence="4" key="1">
    <citation type="journal article" date="2013" name="Nature">
        <title>Pan genome of the phytoplankton Emiliania underpins its global distribution.</title>
        <authorList>
            <person name="Read B.A."/>
            <person name="Kegel J."/>
            <person name="Klute M.J."/>
            <person name="Kuo A."/>
            <person name="Lefebvre S.C."/>
            <person name="Maumus F."/>
            <person name="Mayer C."/>
            <person name="Miller J."/>
            <person name="Monier A."/>
            <person name="Salamov A."/>
            <person name="Young J."/>
            <person name="Aguilar M."/>
            <person name="Claverie J.M."/>
            <person name="Frickenhaus S."/>
            <person name="Gonzalez K."/>
            <person name="Herman E.K."/>
            <person name="Lin Y.C."/>
            <person name="Napier J."/>
            <person name="Ogata H."/>
            <person name="Sarno A.F."/>
            <person name="Shmutz J."/>
            <person name="Schroeder D."/>
            <person name="de Vargas C."/>
            <person name="Verret F."/>
            <person name="von Dassow P."/>
            <person name="Valentin K."/>
            <person name="Van de Peer Y."/>
            <person name="Wheeler G."/>
            <person name="Dacks J.B."/>
            <person name="Delwiche C.F."/>
            <person name="Dyhrman S.T."/>
            <person name="Glockner G."/>
            <person name="John U."/>
            <person name="Richards T."/>
            <person name="Worden A.Z."/>
            <person name="Zhang X."/>
            <person name="Grigoriev I.V."/>
            <person name="Allen A.E."/>
            <person name="Bidle K."/>
            <person name="Borodovsky M."/>
            <person name="Bowler C."/>
            <person name="Brownlee C."/>
            <person name="Cock J.M."/>
            <person name="Elias M."/>
            <person name="Gladyshev V.N."/>
            <person name="Groth M."/>
            <person name="Guda C."/>
            <person name="Hadaegh A."/>
            <person name="Iglesias-Rodriguez M.D."/>
            <person name="Jenkins J."/>
            <person name="Jones B.M."/>
            <person name="Lawson T."/>
            <person name="Leese F."/>
            <person name="Lindquist E."/>
            <person name="Lobanov A."/>
            <person name="Lomsadze A."/>
            <person name="Malik S.B."/>
            <person name="Marsh M.E."/>
            <person name="Mackinder L."/>
            <person name="Mock T."/>
            <person name="Mueller-Roeber B."/>
            <person name="Pagarete A."/>
            <person name="Parker M."/>
            <person name="Probert I."/>
            <person name="Quesneville H."/>
            <person name="Raines C."/>
            <person name="Rensing S.A."/>
            <person name="Riano-Pachon D.M."/>
            <person name="Richier S."/>
            <person name="Rokitta S."/>
            <person name="Shiraiwa Y."/>
            <person name="Soanes D.M."/>
            <person name="van der Giezen M."/>
            <person name="Wahlund T.M."/>
            <person name="Williams B."/>
            <person name="Wilson W."/>
            <person name="Wolfe G."/>
            <person name="Wurch L.L."/>
        </authorList>
    </citation>
    <scope>NUCLEOTIDE SEQUENCE</scope>
</reference>
<proteinExistence type="predicted"/>
<evidence type="ECO:0000313" key="4">
    <source>
        <dbReference type="Proteomes" id="UP000013827"/>
    </source>
</evidence>
<feature type="signal peptide" evidence="2">
    <location>
        <begin position="1"/>
        <end position="20"/>
    </location>
</feature>
<dbReference type="HOGENOM" id="CLU_1017183_0_0_1"/>
<dbReference type="RefSeq" id="XP_005769304.1">
    <property type="nucleotide sequence ID" value="XM_005769247.1"/>
</dbReference>
<dbReference type="EnsemblProtists" id="EOD16875">
    <property type="protein sequence ID" value="EOD16875"/>
    <property type="gene ID" value="EMIHUDRAFT_102821"/>
</dbReference>
<dbReference type="Proteomes" id="UP000013827">
    <property type="component" value="Unassembled WGS sequence"/>
</dbReference>
<dbReference type="KEGG" id="ehx:EMIHUDRAFT_102821"/>
<accession>A0A0D3J040</accession>
<organism evidence="3 4">
    <name type="scientific">Emiliania huxleyi (strain CCMP1516)</name>
    <dbReference type="NCBI Taxonomy" id="280463"/>
    <lineage>
        <taxon>Eukaryota</taxon>
        <taxon>Haptista</taxon>
        <taxon>Haptophyta</taxon>
        <taxon>Prymnesiophyceae</taxon>
        <taxon>Isochrysidales</taxon>
        <taxon>Noelaerhabdaceae</taxon>
        <taxon>Emiliania</taxon>
    </lineage>
</organism>
<keyword evidence="2" id="KW-0732">Signal</keyword>
<feature type="chain" id="PRO_5044291276" description="J domain-containing protein" evidence="2">
    <location>
        <begin position="21"/>
        <end position="274"/>
    </location>
</feature>
<evidence type="ECO:0000313" key="3">
    <source>
        <dbReference type="EnsemblProtists" id="EOD16875"/>
    </source>
</evidence>
<dbReference type="GeneID" id="17263035"/>
<protein>
    <recommendedName>
        <fullName evidence="5">J domain-containing protein</fullName>
    </recommendedName>
</protein>
<name>A0A0D3J040_EMIH1</name>
<evidence type="ECO:0008006" key="5">
    <source>
        <dbReference type="Google" id="ProtNLM"/>
    </source>
</evidence>
<evidence type="ECO:0000256" key="2">
    <source>
        <dbReference type="SAM" id="SignalP"/>
    </source>
</evidence>
<dbReference type="PaxDb" id="2903-EOD16875"/>